<keyword evidence="4" id="KW-1185">Reference proteome</keyword>
<gene>
    <name evidence="3" type="ORF">EV653_6362</name>
</gene>
<evidence type="ECO:0000313" key="3">
    <source>
        <dbReference type="EMBL" id="TDW66336.1"/>
    </source>
</evidence>
<organism evidence="3 4">
    <name type="scientific">Kribbella pratensis</name>
    <dbReference type="NCBI Taxonomy" id="2512112"/>
    <lineage>
        <taxon>Bacteria</taxon>
        <taxon>Bacillati</taxon>
        <taxon>Actinomycetota</taxon>
        <taxon>Actinomycetes</taxon>
        <taxon>Propionibacteriales</taxon>
        <taxon>Kribbellaceae</taxon>
        <taxon>Kribbella</taxon>
    </lineage>
</organism>
<name>A0A4R8BXQ4_9ACTN</name>
<evidence type="ECO:0000313" key="4">
    <source>
        <dbReference type="Proteomes" id="UP000295146"/>
    </source>
</evidence>
<evidence type="ECO:0000259" key="2">
    <source>
        <dbReference type="Pfam" id="PF00534"/>
    </source>
</evidence>
<evidence type="ECO:0000256" key="1">
    <source>
        <dbReference type="ARBA" id="ARBA00022679"/>
    </source>
</evidence>
<protein>
    <submittedName>
        <fullName evidence="3">Glycosyltransferase involved in cell wall biosynthesis</fullName>
    </submittedName>
</protein>
<dbReference type="PANTHER" id="PTHR12526">
    <property type="entry name" value="GLYCOSYLTRANSFERASE"/>
    <property type="match status" value="1"/>
</dbReference>
<dbReference type="SUPFAM" id="SSF53756">
    <property type="entry name" value="UDP-Glycosyltransferase/glycogen phosphorylase"/>
    <property type="match status" value="1"/>
</dbReference>
<reference evidence="3 4" key="1">
    <citation type="submission" date="2019-03" db="EMBL/GenBank/DDBJ databases">
        <title>Genomic Encyclopedia of Type Strains, Phase III (KMG-III): the genomes of soil and plant-associated and newly described type strains.</title>
        <authorList>
            <person name="Whitman W."/>
        </authorList>
    </citation>
    <scope>NUCLEOTIDE SEQUENCE [LARGE SCALE GENOMIC DNA]</scope>
    <source>
        <strain evidence="3 4">VKM Ac-2573</strain>
    </source>
</reference>
<sequence length="344" mass="36728">MRQVHVLVPDGIDDPLRPSGGNVYDRRVCRGLMALGWSVHEHAVAGQWPRPDAPARLAAAAALARVPDGGVVLVDGLLASVLPEVMEPEADRLRLVVLLHMPRDDAREVAALSAASAIVATSEWTQRWLLDHYDLPRDQVYVVRPGADMAEVAAGSASGGRLLCVGAITPAKGPDVLLEALATVDDLAWQCVFVGSLELDLEFVDALRRRAKDRRLADRVCFAGPLAGAELERAYAEADALVLASQFETYGMVVTEALARGLPVVATEVGGVPEALGHASDGSRPGVLVAPDDPHALAQALRRWLGDPLERARLRAAARSRRLTLSDWAQTSRELSAVLTEVAG</sequence>
<dbReference type="Pfam" id="PF00534">
    <property type="entry name" value="Glycos_transf_1"/>
    <property type="match status" value="1"/>
</dbReference>
<dbReference type="EMBL" id="SODP01000003">
    <property type="protein sequence ID" value="TDW66336.1"/>
    <property type="molecule type" value="Genomic_DNA"/>
</dbReference>
<dbReference type="InterPro" id="IPR001296">
    <property type="entry name" value="Glyco_trans_1"/>
</dbReference>
<feature type="domain" description="Glycosyl transferase family 1" evidence="2">
    <location>
        <begin position="162"/>
        <end position="320"/>
    </location>
</feature>
<dbReference type="Gene3D" id="3.40.50.2000">
    <property type="entry name" value="Glycogen Phosphorylase B"/>
    <property type="match status" value="2"/>
</dbReference>
<dbReference type="Proteomes" id="UP000295146">
    <property type="component" value="Unassembled WGS sequence"/>
</dbReference>
<comment type="caution">
    <text evidence="3">The sequence shown here is derived from an EMBL/GenBank/DDBJ whole genome shotgun (WGS) entry which is preliminary data.</text>
</comment>
<dbReference type="CDD" id="cd03801">
    <property type="entry name" value="GT4_PimA-like"/>
    <property type="match status" value="1"/>
</dbReference>
<dbReference type="GO" id="GO:0016757">
    <property type="term" value="F:glycosyltransferase activity"/>
    <property type="evidence" value="ECO:0007669"/>
    <property type="project" value="InterPro"/>
</dbReference>
<keyword evidence="1" id="KW-0808">Transferase</keyword>
<dbReference type="OrthoDB" id="9765330at2"/>
<proteinExistence type="predicted"/>
<dbReference type="RefSeq" id="WP_134108192.1">
    <property type="nucleotide sequence ID" value="NZ_SODP01000003.1"/>
</dbReference>
<accession>A0A4R8BXQ4</accession>
<dbReference type="AlphaFoldDB" id="A0A4R8BXQ4"/>